<dbReference type="Proteomes" id="UP001500279">
    <property type="component" value="Unassembled WGS sequence"/>
</dbReference>
<dbReference type="RefSeq" id="WP_211361421.1">
    <property type="nucleotide sequence ID" value="NZ_BAAAEW010000042.1"/>
</dbReference>
<name>A0ABN1KFR6_9BURK</name>
<dbReference type="Pfam" id="PF21812">
    <property type="entry name" value="DUF6881"/>
    <property type="match status" value="1"/>
</dbReference>
<accession>A0ABN1KFR6</accession>
<keyword evidence="3" id="KW-1185">Reference proteome</keyword>
<protein>
    <recommendedName>
        <fullName evidence="1">DUF6881 domain-containing protein</fullName>
    </recommendedName>
</protein>
<reference evidence="2 3" key="1">
    <citation type="journal article" date="2019" name="Int. J. Syst. Evol. Microbiol.">
        <title>The Global Catalogue of Microorganisms (GCM) 10K type strain sequencing project: providing services to taxonomists for standard genome sequencing and annotation.</title>
        <authorList>
            <consortium name="The Broad Institute Genomics Platform"/>
            <consortium name="The Broad Institute Genome Sequencing Center for Infectious Disease"/>
            <person name="Wu L."/>
            <person name="Ma J."/>
        </authorList>
    </citation>
    <scope>NUCLEOTIDE SEQUENCE [LARGE SCALE GENOMIC DNA]</scope>
    <source>
        <strain evidence="2 3">JCM 15503</strain>
    </source>
</reference>
<dbReference type="EMBL" id="BAAAEW010000042">
    <property type="protein sequence ID" value="GAA0765558.1"/>
    <property type="molecule type" value="Genomic_DNA"/>
</dbReference>
<comment type="caution">
    <text evidence="2">The sequence shown here is derived from an EMBL/GenBank/DDBJ whole genome shotgun (WGS) entry which is preliminary data.</text>
</comment>
<dbReference type="InterPro" id="IPR049248">
    <property type="entry name" value="DUF6881"/>
</dbReference>
<evidence type="ECO:0000259" key="1">
    <source>
        <dbReference type="Pfam" id="PF21812"/>
    </source>
</evidence>
<gene>
    <name evidence="2" type="ORF">GCM10009107_52810</name>
</gene>
<organism evidence="2 3">
    <name type="scientific">Ideonella azotifigens</name>
    <dbReference type="NCBI Taxonomy" id="513160"/>
    <lineage>
        <taxon>Bacteria</taxon>
        <taxon>Pseudomonadati</taxon>
        <taxon>Pseudomonadota</taxon>
        <taxon>Betaproteobacteria</taxon>
        <taxon>Burkholderiales</taxon>
        <taxon>Sphaerotilaceae</taxon>
        <taxon>Ideonella</taxon>
    </lineage>
</organism>
<sequence length="95" mass="10821">MEYIDVLWLHELADSPVRLVSELDAQRYETRKLEFFRSGAVGFANERQASSGTELGQMEVPPLAEINQDPEFRGTLIDESVFEALWRLHVPAADD</sequence>
<proteinExistence type="predicted"/>
<evidence type="ECO:0000313" key="3">
    <source>
        <dbReference type="Proteomes" id="UP001500279"/>
    </source>
</evidence>
<evidence type="ECO:0000313" key="2">
    <source>
        <dbReference type="EMBL" id="GAA0765558.1"/>
    </source>
</evidence>
<feature type="domain" description="DUF6881" evidence="1">
    <location>
        <begin position="2"/>
        <end position="89"/>
    </location>
</feature>